<evidence type="ECO:0000313" key="2">
    <source>
        <dbReference type="EMBL" id="GAC73917.1"/>
    </source>
</evidence>
<organism evidence="2 3">
    <name type="scientific">Pseudozyma antarctica (strain T-34)</name>
    <name type="common">Yeast</name>
    <name type="synonym">Candida antarctica</name>
    <dbReference type="NCBI Taxonomy" id="1151754"/>
    <lineage>
        <taxon>Eukaryota</taxon>
        <taxon>Fungi</taxon>
        <taxon>Dikarya</taxon>
        <taxon>Basidiomycota</taxon>
        <taxon>Ustilaginomycotina</taxon>
        <taxon>Ustilaginomycetes</taxon>
        <taxon>Ustilaginales</taxon>
        <taxon>Ustilaginaceae</taxon>
        <taxon>Moesziomyces</taxon>
    </lineage>
</organism>
<dbReference type="Proteomes" id="UP000011976">
    <property type="component" value="Unassembled WGS sequence"/>
</dbReference>
<evidence type="ECO:0000256" key="1">
    <source>
        <dbReference type="SAM" id="MobiDB-lite"/>
    </source>
</evidence>
<gene>
    <name evidence="2" type="ORF">PANT_9d00330</name>
</gene>
<name>M9MF06_PSEA3</name>
<dbReference type="AlphaFoldDB" id="M9MF06"/>
<feature type="region of interest" description="Disordered" evidence="1">
    <location>
        <begin position="1"/>
        <end position="49"/>
    </location>
</feature>
<evidence type="ECO:0000313" key="3">
    <source>
        <dbReference type="Proteomes" id="UP000011976"/>
    </source>
</evidence>
<protein>
    <submittedName>
        <fullName evidence="2">Uncharacterized protein</fullName>
    </submittedName>
</protein>
<proteinExistence type="predicted"/>
<feature type="compositionally biased region" description="Basic and acidic residues" evidence="1">
    <location>
        <begin position="1"/>
        <end position="12"/>
    </location>
</feature>
<reference evidence="3" key="1">
    <citation type="journal article" date="2013" name="Genome Announc.">
        <title>Genome sequence of the basidiomycetous yeast Pseudozyma antarctica T-34, a producer of the glycolipid biosurfactants mannosylerythritol lipids.</title>
        <authorList>
            <person name="Morita T."/>
            <person name="Koike H."/>
            <person name="Koyama Y."/>
            <person name="Hagiwara H."/>
            <person name="Ito E."/>
            <person name="Fukuoka T."/>
            <person name="Imura T."/>
            <person name="Machida M."/>
            <person name="Kitamoto D."/>
        </authorList>
    </citation>
    <scope>NUCLEOTIDE SEQUENCE [LARGE SCALE GENOMIC DNA]</scope>
    <source>
        <strain evidence="3">T-34</strain>
    </source>
</reference>
<sequence length="288" mass="30832">MIQRNSEGREAEVTSAGSSAGLDLPVPGRVKYDKAQSGSEGVRWTASRAEAGADEPRTFQGTLAASLDHVRFAANTASTFWLLLLQASAAAKRRPKDDPRRPLRLRRSGISQWLGFEVQPFFQAPVVRPTLMPRSTLIPRRCSLHELAAAQPWTMGLPEDSFPSARWSAEGVNLEEARPIAAAGCCTLRASIELDARAEKFQGPKLNFFSFGEKKVAAKLHGPLTAGIGEGSFIYFQGADSANSGTDARTVHPAMLDGGAELRAITDPQDASDASGSVVTMAAALPVW</sequence>
<accession>M9MF06</accession>
<dbReference type="EMBL" id="DF196775">
    <property type="protein sequence ID" value="GAC73917.1"/>
    <property type="molecule type" value="Genomic_DNA"/>
</dbReference>